<evidence type="ECO:0000313" key="9">
    <source>
        <dbReference type="Proteomes" id="UP000233551"/>
    </source>
</evidence>
<protein>
    <recommendedName>
        <fullName evidence="7">Peptidase A1 domain-containing protein</fullName>
    </recommendedName>
</protein>
<dbReference type="GO" id="GO:0004190">
    <property type="term" value="F:aspartic-type endopeptidase activity"/>
    <property type="evidence" value="ECO:0007669"/>
    <property type="project" value="UniProtKB-KW"/>
</dbReference>
<dbReference type="PRINTS" id="PR00792">
    <property type="entry name" value="PEPSIN"/>
</dbReference>
<keyword evidence="2 6" id="KW-0645">Protease</keyword>
<dbReference type="EMBL" id="PGOL01005047">
    <property type="protein sequence ID" value="PKI36027.1"/>
    <property type="molecule type" value="Genomic_DNA"/>
</dbReference>
<dbReference type="InterPro" id="IPR021109">
    <property type="entry name" value="Peptidase_aspartic_dom_sf"/>
</dbReference>
<dbReference type="AlphaFoldDB" id="A0A2I0HWE6"/>
<dbReference type="InterPro" id="IPR001969">
    <property type="entry name" value="Aspartic_peptidase_AS"/>
</dbReference>
<dbReference type="PANTHER" id="PTHR47966">
    <property type="entry name" value="BETA-SITE APP-CLEAVING ENZYME, ISOFORM A-RELATED"/>
    <property type="match status" value="1"/>
</dbReference>
<evidence type="ECO:0000256" key="1">
    <source>
        <dbReference type="ARBA" id="ARBA00007447"/>
    </source>
</evidence>
<keyword evidence="5" id="KW-0865">Zymogen</keyword>
<dbReference type="PROSITE" id="PS00141">
    <property type="entry name" value="ASP_PROTEASE"/>
    <property type="match status" value="2"/>
</dbReference>
<reference evidence="8 9" key="1">
    <citation type="submission" date="2017-11" db="EMBL/GenBank/DDBJ databases">
        <title>De-novo sequencing of pomegranate (Punica granatum L.) genome.</title>
        <authorList>
            <person name="Akparov Z."/>
            <person name="Amiraslanov A."/>
            <person name="Hajiyeva S."/>
            <person name="Abbasov M."/>
            <person name="Kaur K."/>
            <person name="Hamwieh A."/>
            <person name="Solovyev V."/>
            <person name="Salamov A."/>
            <person name="Braich B."/>
            <person name="Kosarev P."/>
            <person name="Mahmoud A."/>
            <person name="Hajiyev E."/>
            <person name="Babayeva S."/>
            <person name="Izzatullayeva V."/>
            <person name="Mammadov A."/>
            <person name="Mammadov A."/>
            <person name="Sharifova S."/>
            <person name="Ojaghi J."/>
            <person name="Eynullazada K."/>
            <person name="Bayramov B."/>
            <person name="Abdulazimova A."/>
            <person name="Shahmuradov I."/>
        </authorList>
    </citation>
    <scope>NUCLEOTIDE SEQUENCE [LARGE SCALE GENOMIC DNA]</scope>
    <source>
        <strain evidence="9">cv. AG2017</strain>
        <tissue evidence="8">Leaf</tissue>
    </source>
</reference>
<keyword evidence="4 6" id="KW-0378">Hydrolase</keyword>
<dbReference type="STRING" id="22663.A0A2I0HWE6"/>
<evidence type="ECO:0000256" key="2">
    <source>
        <dbReference type="ARBA" id="ARBA00022670"/>
    </source>
</evidence>
<proteinExistence type="inferred from homology"/>
<feature type="domain" description="Peptidase A1" evidence="7">
    <location>
        <begin position="61"/>
        <end position="324"/>
    </location>
</feature>
<dbReference type="InterPro" id="IPR033121">
    <property type="entry name" value="PEPTIDASE_A1"/>
</dbReference>
<comment type="caution">
    <text evidence="8">The sequence shown here is derived from an EMBL/GenBank/DDBJ whole genome shotgun (WGS) entry which is preliminary data.</text>
</comment>
<dbReference type="PROSITE" id="PS51767">
    <property type="entry name" value="PEPTIDASE_A1"/>
    <property type="match status" value="1"/>
</dbReference>
<evidence type="ECO:0000313" key="8">
    <source>
        <dbReference type="EMBL" id="PKI36027.1"/>
    </source>
</evidence>
<evidence type="ECO:0000256" key="4">
    <source>
        <dbReference type="ARBA" id="ARBA00022801"/>
    </source>
</evidence>
<evidence type="ECO:0000259" key="7">
    <source>
        <dbReference type="PROSITE" id="PS51767"/>
    </source>
</evidence>
<keyword evidence="3 6" id="KW-0064">Aspartyl protease</keyword>
<accession>A0A2I0HWE6</accession>
<dbReference type="Proteomes" id="UP000233551">
    <property type="component" value="Unassembled WGS sequence"/>
</dbReference>
<organism evidence="8 9">
    <name type="scientific">Punica granatum</name>
    <name type="common">Pomegranate</name>
    <dbReference type="NCBI Taxonomy" id="22663"/>
    <lineage>
        <taxon>Eukaryota</taxon>
        <taxon>Viridiplantae</taxon>
        <taxon>Streptophyta</taxon>
        <taxon>Embryophyta</taxon>
        <taxon>Tracheophyta</taxon>
        <taxon>Spermatophyta</taxon>
        <taxon>Magnoliopsida</taxon>
        <taxon>eudicotyledons</taxon>
        <taxon>Gunneridae</taxon>
        <taxon>Pentapetalae</taxon>
        <taxon>rosids</taxon>
        <taxon>malvids</taxon>
        <taxon>Myrtales</taxon>
        <taxon>Lythraceae</taxon>
        <taxon>Punica</taxon>
    </lineage>
</organism>
<comment type="similarity">
    <text evidence="1 6">Belongs to the peptidase A1 family.</text>
</comment>
<evidence type="ECO:0000256" key="3">
    <source>
        <dbReference type="ARBA" id="ARBA00022750"/>
    </source>
</evidence>
<name>A0A2I0HWE6_PUNGR</name>
<keyword evidence="9" id="KW-1185">Reference proteome</keyword>
<dbReference type="Pfam" id="PF00026">
    <property type="entry name" value="Asp"/>
    <property type="match status" value="2"/>
</dbReference>
<dbReference type="InterPro" id="IPR001461">
    <property type="entry name" value="Aspartic_peptidase_A1"/>
</dbReference>
<evidence type="ECO:0000256" key="5">
    <source>
        <dbReference type="ARBA" id="ARBA00023145"/>
    </source>
</evidence>
<dbReference type="FunFam" id="2.40.70.10:FF:000115">
    <property type="entry name" value="Lysosomal aspartic protease"/>
    <property type="match status" value="1"/>
</dbReference>
<evidence type="ECO:0000256" key="6">
    <source>
        <dbReference type="RuleBase" id="RU000454"/>
    </source>
</evidence>
<dbReference type="GO" id="GO:0006508">
    <property type="term" value="P:proteolysis"/>
    <property type="evidence" value="ECO:0007669"/>
    <property type="project" value="UniProtKB-KW"/>
</dbReference>
<gene>
    <name evidence="8" type="ORF">CRG98_043602</name>
</gene>
<dbReference type="Gene3D" id="2.40.70.10">
    <property type="entry name" value="Acid Proteases"/>
    <property type="match status" value="2"/>
</dbReference>
<feature type="non-terminal residue" evidence="8">
    <location>
        <position position="324"/>
    </location>
</feature>
<dbReference type="SUPFAM" id="SSF50630">
    <property type="entry name" value="Acid proteases"/>
    <property type="match status" value="1"/>
</dbReference>
<sequence length="324" mass="35376">MGDKKVRLLKISDSSSFACMINPPSVRASKLFVIDSQAATVLLVAVAICLWPSSLVPESSAQGLLRVGLKKRNLDLNSINGARITRGPHQSYPRNFGLMGNNVGNSRKADVIYLKNYLDTQYYGEIGIGSPPQRFQVVFDTGSSNLWIPSSKCLFSEFVEARKEGILPFVVSQFDGVLGLGFQDTSVGQATPLWYNMVQQGHMTDQMFSVWLNRNPTSNTGGEIVFGGLDWRHFRGDHTYFPVNTTGYWQIEVGDILVADDSTGLCERGGCSAIVDTGTSFLAGPTSVVAQINHMIGAEGIVSLKCQKVVSNYGNLIWDYIISG</sequence>
<dbReference type="PANTHER" id="PTHR47966:SF20">
    <property type="entry name" value="ASPARTIC PROTEINASE-LIKE"/>
    <property type="match status" value="1"/>
</dbReference>